<dbReference type="Proteomes" id="UP000284178">
    <property type="component" value="Unassembled WGS sequence"/>
</dbReference>
<dbReference type="InterPro" id="IPR005119">
    <property type="entry name" value="LysR_subst-bd"/>
</dbReference>
<dbReference type="GO" id="GO:0005829">
    <property type="term" value="C:cytosol"/>
    <property type="evidence" value="ECO:0007669"/>
    <property type="project" value="TreeGrafter"/>
</dbReference>
<dbReference type="AlphaFoldDB" id="A0A412G519"/>
<accession>A0A412G519</accession>
<organism evidence="6 7">
    <name type="scientific">Holdemania filiformis</name>
    <dbReference type="NCBI Taxonomy" id="61171"/>
    <lineage>
        <taxon>Bacteria</taxon>
        <taxon>Bacillati</taxon>
        <taxon>Bacillota</taxon>
        <taxon>Erysipelotrichia</taxon>
        <taxon>Erysipelotrichales</taxon>
        <taxon>Erysipelotrichaceae</taxon>
        <taxon>Holdemania</taxon>
    </lineage>
</organism>
<dbReference type="InterPro" id="IPR036388">
    <property type="entry name" value="WH-like_DNA-bd_sf"/>
</dbReference>
<evidence type="ECO:0000256" key="2">
    <source>
        <dbReference type="ARBA" id="ARBA00023015"/>
    </source>
</evidence>
<dbReference type="FunFam" id="1.10.10.10:FF:000001">
    <property type="entry name" value="LysR family transcriptional regulator"/>
    <property type="match status" value="1"/>
</dbReference>
<dbReference type="SUPFAM" id="SSF53850">
    <property type="entry name" value="Periplasmic binding protein-like II"/>
    <property type="match status" value="1"/>
</dbReference>
<dbReference type="GO" id="GO:0003677">
    <property type="term" value="F:DNA binding"/>
    <property type="evidence" value="ECO:0007669"/>
    <property type="project" value="UniProtKB-KW"/>
</dbReference>
<dbReference type="InterPro" id="IPR036390">
    <property type="entry name" value="WH_DNA-bd_sf"/>
</dbReference>
<keyword evidence="7" id="KW-1185">Reference proteome</keyword>
<evidence type="ECO:0000259" key="5">
    <source>
        <dbReference type="PROSITE" id="PS50931"/>
    </source>
</evidence>
<dbReference type="GO" id="GO:0003700">
    <property type="term" value="F:DNA-binding transcription factor activity"/>
    <property type="evidence" value="ECO:0007669"/>
    <property type="project" value="InterPro"/>
</dbReference>
<dbReference type="PANTHER" id="PTHR30419">
    <property type="entry name" value="HTH-TYPE TRANSCRIPTIONAL REGULATOR YBHD"/>
    <property type="match status" value="1"/>
</dbReference>
<dbReference type="GeneID" id="83014529"/>
<dbReference type="SUPFAM" id="SSF46785">
    <property type="entry name" value="Winged helix' DNA-binding domain"/>
    <property type="match status" value="1"/>
</dbReference>
<proteinExistence type="inferred from homology"/>
<dbReference type="InterPro" id="IPR050950">
    <property type="entry name" value="HTH-type_LysR_regulators"/>
</dbReference>
<dbReference type="Pfam" id="PF03466">
    <property type="entry name" value="LysR_substrate"/>
    <property type="match status" value="1"/>
</dbReference>
<keyword evidence="4" id="KW-0804">Transcription</keyword>
<dbReference type="Pfam" id="PF00126">
    <property type="entry name" value="HTH_1"/>
    <property type="match status" value="1"/>
</dbReference>
<dbReference type="PROSITE" id="PS50931">
    <property type="entry name" value="HTH_LYSR"/>
    <property type="match status" value="1"/>
</dbReference>
<dbReference type="CDD" id="cd05466">
    <property type="entry name" value="PBP2_LTTR_substrate"/>
    <property type="match status" value="1"/>
</dbReference>
<comment type="similarity">
    <text evidence="1">Belongs to the LysR transcriptional regulatory family.</text>
</comment>
<name>A0A412G519_9FIRM</name>
<sequence>MDFKELTYVLALARHQSVTKAAQELYLTQPALTRFLQRLETSVGQPLFTRSGNRLIPTYAGEKYIERAQEILLLKKQLDAEMQDIVQVHRGQLRIGLSIFRSFSLLPNVLPEFTRKYPHVKLLVEENDPAFLEEALCRGELDLAFFSLPTRRKEIVTETIRTEELVLLLPPQDPLASQAQRRPGSRYPWLDLGWVKERPFILQKKDQRTRQITDRLFHDYAFTPNVILEIQNIDVSRALTAAGYGCSFTRDIHAVELQAYQPAPQCFSVGRQRTLTQYAAAYRKGAYLPDYARDFIELVRKQLNTSSSSSSSI</sequence>
<reference evidence="6 7" key="1">
    <citation type="submission" date="2018-08" db="EMBL/GenBank/DDBJ databases">
        <title>A genome reference for cultivated species of the human gut microbiota.</title>
        <authorList>
            <person name="Zou Y."/>
            <person name="Xue W."/>
            <person name="Luo G."/>
        </authorList>
    </citation>
    <scope>NUCLEOTIDE SEQUENCE [LARGE SCALE GENOMIC DNA]</scope>
    <source>
        <strain evidence="6 7">AF24-29</strain>
    </source>
</reference>
<evidence type="ECO:0000256" key="3">
    <source>
        <dbReference type="ARBA" id="ARBA00023125"/>
    </source>
</evidence>
<evidence type="ECO:0000313" key="7">
    <source>
        <dbReference type="Proteomes" id="UP000284178"/>
    </source>
</evidence>
<comment type="caution">
    <text evidence="6">The sequence shown here is derived from an EMBL/GenBank/DDBJ whole genome shotgun (WGS) entry which is preliminary data.</text>
</comment>
<keyword evidence="3" id="KW-0238">DNA-binding</keyword>
<dbReference type="Gene3D" id="3.40.190.290">
    <property type="match status" value="1"/>
</dbReference>
<evidence type="ECO:0000313" key="6">
    <source>
        <dbReference type="EMBL" id="RGR75869.1"/>
    </source>
</evidence>
<feature type="domain" description="HTH lysR-type" evidence="5">
    <location>
        <begin position="1"/>
        <end position="58"/>
    </location>
</feature>
<dbReference type="RefSeq" id="WP_117893871.1">
    <property type="nucleotide sequence ID" value="NZ_CABJCV010000003.1"/>
</dbReference>
<evidence type="ECO:0000256" key="4">
    <source>
        <dbReference type="ARBA" id="ARBA00023163"/>
    </source>
</evidence>
<evidence type="ECO:0000256" key="1">
    <source>
        <dbReference type="ARBA" id="ARBA00009437"/>
    </source>
</evidence>
<keyword evidence="2" id="KW-0805">Transcription regulation</keyword>
<protein>
    <submittedName>
        <fullName evidence="6">LysR family transcriptional regulator</fullName>
    </submittedName>
</protein>
<dbReference type="PRINTS" id="PR00039">
    <property type="entry name" value="HTHLYSR"/>
</dbReference>
<dbReference type="EMBL" id="QRUP01000003">
    <property type="protein sequence ID" value="RGR75869.1"/>
    <property type="molecule type" value="Genomic_DNA"/>
</dbReference>
<dbReference type="InterPro" id="IPR000847">
    <property type="entry name" value="LysR_HTH_N"/>
</dbReference>
<gene>
    <name evidence="6" type="ORF">DWY25_03790</name>
</gene>
<dbReference type="Gene3D" id="1.10.10.10">
    <property type="entry name" value="Winged helix-like DNA-binding domain superfamily/Winged helix DNA-binding domain"/>
    <property type="match status" value="1"/>
</dbReference>